<dbReference type="PROSITE" id="PS51419">
    <property type="entry name" value="RAB"/>
    <property type="match status" value="1"/>
</dbReference>
<evidence type="ECO:0000256" key="7">
    <source>
        <dbReference type="ARBA" id="ARBA00038061"/>
    </source>
</evidence>
<evidence type="ECO:0000256" key="5">
    <source>
        <dbReference type="ARBA" id="ARBA00023136"/>
    </source>
</evidence>
<proteinExistence type="inferred from homology"/>
<sequence length="413" mass="45702">MKSMSFKEKRPQPITITSTEVRDMSDSPADSPASPTSGSNQTTKSEEPVKVVVLGSAKVGKTSIIQRFLYNRFESKYIPTVEDMHTKKLIARDHIVRLVLIDTAGSFDFPAMIRLCIDKAHAFILVFSHDNPGSLVQAGIFLNQIKSQRKDYAPLVSTMPHNISEKSSVVAPTSASPIGPGSPPITVVCNKSDLPLSCSRISESVIMEWLLTNGLKPSQFVYASAKSNDSIQAIFKSLWIQNETTKSIQLEPWDNSRRSSIHSVRPQTPTLPATDFSALSGTVQQAEESGDGPNNAESEKTPFKSRPNLFRSSLRLARRTSSKHNKAKPEFEHVDCHKVSQLYSYLEASFSANLRDPLEATYKAAMLKALNPYTPNEFRKEHKEGLRGRQSLGCFGNGWKTKGVRQNIAMNAS</sequence>
<keyword evidence="2" id="KW-1003">Cell membrane</keyword>
<protein>
    <submittedName>
        <fullName evidence="9">GTP-binding domain protein</fullName>
    </submittedName>
</protein>
<evidence type="ECO:0000256" key="1">
    <source>
        <dbReference type="ARBA" id="ARBA00004193"/>
    </source>
</evidence>
<dbReference type="Gene3D" id="3.40.50.300">
    <property type="entry name" value="P-loop containing nucleotide triphosphate hydrolases"/>
    <property type="match status" value="1"/>
</dbReference>
<dbReference type="InterPro" id="IPR001806">
    <property type="entry name" value="Small_GTPase"/>
</dbReference>
<evidence type="ECO:0000313" key="9">
    <source>
        <dbReference type="EMBL" id="OON23203.1"/>
    </source>
</evidence>
<feature type="region of interest" description="Disordered" evidence="8">
    <location>
        <begin position="256"/>
        <end position="275"/>
    </location>
</feature>
<dbReference type="EMBL" id="KV891588">
    <property type="protein sequence ID" value="OON23203.1"/>
    <property type="molecule type" value="Genomic_DNA"/>
</dbReference>
<keyword evidence="4" id="KW-0342">GTP-binding</keyword>
<evidence type="ECO:0000256" key="6">
    <source>
        <dbReference type="ARBA" id="ARBA00023288"/>
    </source>
</evidence>
<gene>
    <name evidence="9" type="ORF">X801_00889</name>
</gene>
<keyword evidence="6" id="KW-0449">Lipoprotein</keyword>
<feature type="region of interest" description="Disordered" evidence="8">
    <location>
        <begin position="281"/>
        <end position="305"/>
    </location>
</feature>
<evidence type="ECO:0000256" key="4">
    <source>
        <dbReference type="ARBA" id="ARBA00023134"/>
    </source>
</evidence>
<keyword evidence="4" id="KW-0547">Nucleotide-binding</keyword>
<evidence type="ECO:0000313" key="10">
    <source>
        <dbReference type="Proteomes" id="UP000243686"/>
    </source>
</evidence>
<feature type="compositionally biased region" description="Basic and acidic residues" evidence="8">
    <location>
        <begin position="1"/>
        <end position="11"/>
    </location>
</feature>
<keyword evidence="5" id="KW-0472">Membrane</keyword>
<dbReference type="GO" id="GO:0005525">
    <property type="term" value="F:GTP binding"/>
    <property type="evidence" value="ECO:0007669"/>
    <property type="project" value="UniProtKB-KW"/>
</dbReference>
<feature type="compositionally biased region" description="Low complexity" evidence="8">
    <location>
        <begin position="26"/>
        <end position="39"/>
    </location>
</feature>
<reference evidence="9 10" key="1">
    <citation type="submission" date="2015-03" db="EMBL/GenBank/DDBJ databases">
        <title>Draft genome of the nematode, Opisthorchis viverrini.</title>
        <authorList>
            <person name="Mitreva M."/>
        </authorList>
    </citation>
    <scope>NUCLEOTIDE SEQUENCE [LARGE SCALE GENOMIC DNA]</scope>
    <source>
        <strain evidence="9">Khon Kaen</strain>
    </source>
</reference>
<dbReference type="GO" id="GO:0003924">
    <property type="term" value="F:GTPase activity"/>
    <property type="evidence" value="ECO:0007669"/>
    <property type="project" value="InterPro"/>
</dbReference>
<dbReference type="InterPro" id="IPR052236">
    <property type="entry name" value="Small_GTPase_RasD"/>
</dbReference>
<dbReference type="PANTHER" id="PTHR46149">
    <property type="entry name" value="MIP08469P"/>
    <property type="match status" value="1"/>
</dbReference>
<evidence type="ECO:0000256" key="3">
    <source>
        <dbReference type="ARBA" id="ARBA00022481"/>
    </source>
</evidence>
<dbReference type="AlphaFoldDB" id="A0A1S8X9V0"/>
<organism evidence="9 10">
    <name type="scientific">Opisthorchis viverrini</name>
    <name type="common">Southeast Asian liver fluke</name>
    <dbReference type="NCBI Taxonomy" id="6198"/>
    <lineage>
        <taxon>Eukaryota</taxon>
        <taxon>Metazoa</taxon>
        <taxon>Spiralia</taxon>
        <taxon>Lophotrochozoa</taxon>
        <taxon>Platyhelminthes</taxon>
        <taxon>Trematoda</taxon>
        <taxon>Digenea</taxon>
        <taxon>Opisthorchiida</taxon>
        <taxon>Opisthorchiata</taxon>
        <taxon>Opisthorchiidae</taxon>
        <taxon>Opisthorchis</taxon>
    </lineage>
</organism>
<dbReference type="InterPro" id="IPR005225">
    <property type="entry name" value="Small_GTP-bd"/>
</dbReference>
<feature type="region of interest" description="Disordered" evidence="8">
    <location>
        <begin position="1"/>
        <end position="46"/>
    </location>
</feature>
<keyword evidence="10" id="KW-1185">Reference proteome</keyword>
<comment type="subcellular location">
    <subcellularLocation>
        <location evidence="1">Cell membrane</location>
        <topology evidence="1">Lipid-anchor</topology>
    </subcellularLocation>
</comment>
<dbReference type="PRINTS" id="PR00449">
    <property type="entry name" value="RASTRNSFRMNG"/>
</dbReference>
<accession>A0A1S8X9V0</accession>
<name>A0A1S8X9V0_OPIVI</name>
<keyword evidence="3" id="KW-0488">Methylation</keyword>
<evidence type="ECO:0000256" key="8">
    <source>
        <dbReference type="SAM" id="MobiDB-lite"/>
    </source>
</evidence>
<dbReference type="Pfam" id="PF00071">
    <property type="entry name" value="Ras"/>
    <property type="match status" value="1"/>
</dbReference>
<dbReference type="InterPro" id="IPR027417">
    <property type="entry name" value="P-loop_NTPase"/>
</dbReference>
<evidence type="ECO:0000256" key="2">
    <source>
        <dbReference type="ARBA" id="ARBA00022475"/>
    </source>
</evidence>
<dbReference type="PROSITE" id="PS51421">
    <property type="entry name" value="RAS"/>
    <property type="match status" value="1"/>
</dbReference>
<dbReference type="SMART" id="SM00175">
    <property type="entry name" value="RAB"/>
    <property type="match status" value="1"/>
</dbReference>
<dbReference type="SUPFAM" id="SSF52540">
    <property type="entry name" value="P-loop containing nucleoside triphosphate hydrolases"/>
    <property type="match status" value="1"/>
</dbReference>
<dbReference type="SMART" id="SM00174">
    <property type="entry name" value="RHO"/>
    <property type="match status" value="1"/>
</dbReference>
<dbReference type="GO" id="GO:0005886">
    <property type="term" value="C:plasma membrane"/>
    <property type="evidence" value="ECO:0007669"/>
    <property type="project" value="UniProtKB-SubCell"/>
</dbReference>
<dbReference type="Proteomes" id="UP000243686">
    <property type="component" value="Unassembled WGS sequence"/>
</dbReference>
<comment type="similarity">
    <text evidence="7">Belongs to the small GTPase superfamily. RasD family.</text>
</comment>
<dbReference type="SMART" id="SM00173">
    <property type="entry name" value="RAS"/>
    <property type="match status" value="1"/>
</dbReference>
<feature type="compositionally biased region" description="Polar residues" evidence="8">
    <location>
        <begin position="261"/>
        <end position="275"/>
    </location>
</feature>
<dbReference type="NCBIfam" id="TIGR00231">
    <property type="entry name" value="small_GTP"/>
    <property type="match status" value="1"/>
</dbReference>